<gene>
    <name evidence="1" type="ordered locus">STAUR_6276</name>
</gene>
<proteinExistence type="predicted"/>
<protein>
    <submittedName>
        <fullName evidence="1">Uncharacterized protein</fullName>
    </submittedName>
</protein>
<name>E3FH03_STIAD</name>
<dbReference type="STRING" id="378806.STAUR_6276"/>
<sequence>MEPVSTAGIEGRTVMKKWLTILALGAVGGATGAVSSRDNGAPAPGPSAAEVDARVDERLREVLHTHLAAQQADARTAAILR</sequence>
<keyword evidence="2" id="KW-1185">Reference proteome</keyword>
<reference evidence="1 2" key="1">
    <citation type="journal article" date="2011" name="Mol. Biol. Evol.">
        <title>Comparative genomic analysis of fruiting body formation in Myxococcales.</title>
        <authorList>
            <person name="Huntley S."/>
            <person name="Hamann N."/>
            <person name="Wegener-Feldbrugge S."/>
            <person name="Treuner-Lange A."/>
            <person name="Kube M."/>
            <person name="Reinhardt R."/>
            <person name="Klages S."/>
            <person name="Muller R."/>
            <person name="Ronning C.M."/>
            <person name="Nierman W.C."/>
            <person name="Sogaard-Andersen L."/>
        </authorList>
    </citation>
    <scope>NUCLEOTIDE SEQUENCE [LARGE SCALE GENOMIC DNA]</scope>
    <source>
        <strain evidence="1 2">DW4/3-1</strain>
    </source>
</reference>
<accession>E3FH03</accession>
<dbReference type="EMBL" id="CP002271">
    <property type="protein sequence ID" value="ADO74033.1"/>
    <property type="molecule type" value="Genomic_DNA"/>
</dbReference>
<dbReference type="AlphaFoldDB" id="E3FH03"/>
<organism evidence="1 2">
    <name type="scientific">Stigmatella aurantiaca (strain DW4/3-1)</name>
    <dbReference type="NCBI Taxonomy" id="378806"/>
    <lineage>
        <taxon>Bacteria</taxon>
        <taxon>Pseudomonadati</taxon>
        <taxon>Myxococcota</taxon>
        <taxon>Myxococcia</taxon>
        <taxon>Myxococcales</taxon>
        <taxon>Cystobacterineae</taxon>
        <taxon>Archangiaceae</taxon>
        <taxon>Stigmatella</taxon>
    </lineage>
</organism>
<dbReference type="KEGG" id="sur:STAUR_6276"/>
<dbReference type="Proteomes" id="UP000001351">
    <property type="component" value="Chromosome"/>
</dbReference>
<evidence type="ECO:0000313" key="2">
    <source>
        <dbReference type="Proteomes" id="UP000001351"/>
    </source>
</evidence>
<evidence type="ECO:0000313" key="1">
    <source>
        <dbReference type="EMBL" id="ADO74033.1"/>
    </source>
</evidence>
<dbReference type="HOGENOM" id="CLU_2572208_0_0_7"/>